<dbReference type="EMBL" id="UGWI01000001">
    <property type="protein sequence ID" value="SUF38310.1"/>
    <property type="molecule type" value="Genomic_DNA"/>
</dbReference>
<dbReference type="Pfam" id="PF03050">
    <property type="entry name" value="DDE_Tnp_IS66"/>
    <property type="match status" value="1"/>
</dbReference>
<evidence type="ECO:0000259" key="1">
    <source>
        <dbReference type="Pfam" id="PF03050"/>
    </source>
</evidence>
<dbReference type="AlphaFoldDB" id="A0A379QCF0"/>
<accession>A0A379QCF0</accession>
<feature type="domain" description="Transposase IS66 central" evidence="1">
    <location>
        <begin position="3"/>
        <end position="56"/>
    </location>
</feature>
<dbReference type="InterPro" id="IPR004291">
    <property type="entry name" value="Transposase_IS66_central"/>
</dbReference>
<dbReference type="Proteomes" id="UP000254773">
    <property type="component" value="Unassembled WGS sequence"/>
</dbReference>
<sequence>MPAEQRLAERQLKTKALLKSLENWLREKVRTQSRHSELAKAFTCALNQWLAACRITPPRHVNTVRAVRLLSS</sequence>
<name>A0A379QCF0_SALER</name>
<protein>
    <submittedName>
        <fullName evidence="2">Transposase IS66 family</fullName>
    </submittedName>
</protein>
<reference evidence="2 3" key="1">
    <citation type="submission" date="2018-06" db="EMBL/GenBank/DDBJ databases">
        <authorList>
            <consortium name="Pathogen Informatics"/>
            <person name="Doyle S."/>
        </authorList>
    </citation>
    <scope>NUCLEOTIDE SEQUENCE [LARGE SCALE GENOMIC DNA]</scope>
    <source>
        <strain evidence="2 3">NCTC9854</strain>
    </source>
</reference>
<proteinExistence type="predicted"/>
<evidence type="ECO:0000313" key="2">
    <source>
        <dbReference type="EMBL" id="SUF38310.1"/>
    </source>
</evidence>
<gene>
    <name evidence="2" type="ORF">NCTC9854_02628</name>
</gene>
<evidence type="ECO:0000313" key="3">
    <source>
        <dbReference type="Proteomes" id="UP000254773"/>
    </source>
</evidence>
<organism evidence="2 3">
    <name type="scientific">Salmonella enterica</name>
    <name type="common">Salmonella choleraesuis</name>
    <dbReference type="NCBI Taxonomy" id="28901"/>
    <lineage>
        <taxon>Bacteria</taxon>
        <taxon>Pseudomonadati</taxon>
        <taxon>Pseudomonadota</taxon>
        <taxon>Gammaproteobacteria</taxon>
        <taxon>Enterobacterales</taxon>
        <taxon>Enterobacteriaceae</taxon>
        <taxon>Salmonella</taxon>
    </lineage>
</organism>